<dbReference type="GO" id="GO:0046872">
    <property type="term" value="F:metal ion binding"/>
    <property type="evidence" value="ECO:0007669"/>
    <property type="project" value="InterPro"/>
</dbReference>
<feature type="domain" description="Peptidase M16 C-terminal" evidence="3">
    <location>
        <begin position="209"/>
        <end position="345"/>
    </location>
</feature>
<proteinExistence type="predicted"/>
<evidence type="ECO:0000313" key="5">
    <source>
        <dbReference type="Proteomes" id="UP000249061"/>
    </source>
</evidence>
<gene>
    <name evidence="4" type="ORF">DI536_14170</name>
</gene>
<evidence type="ECO:0000313" key="4">
    <source>
        <dbReference type="EMBL" id="PZR12717.1"/>
    </source>
</evidence>
<dbReference type="PANTHER" id="PTHR11851:SF224">
    <property type="entry name" value="PROCESSING PROTEASE"/>
    <property type="match status" value="1"/>
</dbReference>
<evidence type="ECO:0000259" key="2">
    <source>
        <dbReference type="Pfam" id="PF00675"/>
    </source>
</evidence>
<dbReference type="Proteomes" id="UP000249061">
    <property type="component" value="Unassembled WGS sequence"/>
</dbReference>
<dbReference type="AlphaFoldDB" id="A0A2W5TFM1"/>
<evidence type="ECO:0000256" key="1">
    <source>
        <dbReference type="SAM" id="MobiDB-lite"/>
    </source>
</evidence>
<protein>
    <submittedName>
        <fullName evidence="4">Insulinase family protein</fullName>
    </submittedName>
</protein>
<dbReference type="InterPro" id="IPR007863">
    <property type="entry name" value="Peptidase_M16_C"/>
</dbReference>
<feature type="domain" description="Peptidase M16 N-terminal" evidence="2">
    <location>
        <begin position="53"/>
        <end position="183"/>
    </location>
</feature>
<organism evidence="4 5">
    <name type="scientific">Archangium gephyra</name>
    <dbReference type="NCBI Taxonomy" id="48"/>
    <lineage>
        <taxon>Bacteria</taxon>
        <taxon>Pseudomonadati</taxon>
        <taxon>Myxococcota</taxon>
        <taxon>Myxococcia</taxon>
        <taxon>Myxococcales</taxon>
        <taxon>Cystobacterineae</taxon>
        <taxon>Archangiaceae</taxon>
        <taxon>Archangium</taxon>
    </lineage>
</organism>
<evidence type="ECO:0000259" key="3">
    <source>
        <dbReference type="Pfam" id="PF05193"/>
    </source>
</evidence>
<sequence length="523" mass="57219">MKRTLFIAALAFSCATTKSAPKEAVKVVPEEVVAPPTSPVPYVSLPAVEPMKVVLQPVANKPIVSVRLVFRTGSVDDPKGKEGLTALTTRVLLEGGTKSLDSAQVLEALYPMAAELNCDTDKEFTTIAGRVHRDRLPRFLEILGEALTAPRFEAREFERLKAEQVSSLKSRLRQENDEELSKAALDALLFDGHPYRHAVVGTEAGLAAITLDDVKAQWQHTFTRDRLIIGLGGAADEALATTVKNALSTLPATGVERAPLPTAKGPMGSGLVVKRATKSTAGAFGFVSPLRRGDADFIDLFIALSYFGEHRQEHGVLFQEVRDRRGLNYGTYAYAQHYRQDGWNSVPRPNILRSQQDVMLWLRPVVAANAVFATRAVLFFLEQARTKPIPQERFDTARGFLGGATRVWTLTDQQRLGWAIDDVLSGTPDFLEAVRQRLATITPADAQAVLKKYVRPELINYAFVTSDVDALTTGLTSSQPSPITYPTPKAEDVLADDQRISTTPIPLAADRLKSTDASEFLAK</sequence>
<dbReference type="Pfam" id="PF05193">
    <property type="entry name" value="Peptidase_M16_C"/>
    <property type="match status" value="1"/>
</dbReference>
<dbReference type="InterPro" id="IPR050361">
    <property type="entry name" value="MPP/UQCRC_Complex"/>
</dbReference>
<dbReference type="InterPro" id="IPR011765">
    <property type="entry name" value="Pept_M16_N"/>
</dbReference>
<dbReference type="Gene3D" id="3.30.830.10">
    <property type="entry name" value="Metalloenzyme, LuxS/M16 peptidase-like"/>
    <property type="match status" value="2"/>
</dbReference>
<feature type="region of interest" description="Disordered" evidence="1">
    <location>
        <begin position="477"/>
        <end position="496"/>
    </location>
</feature>
<dbReference type="SUPFAM" id="SSF63411">
    <property type="entry name" value="LuxS/MPP-like metallohydrolase"/>
    <property type="match status" value="2"/>
</dbReference>
<dbReference type="InterPro" id="IPR011249">
    <property type="entry name" value="Metalloenz_LuxS/M16"/>
</dbReference>
<accession>A0A2W5TFM1</accession>
<comment type="caution">
    <text evidence="4">The sequence shown here is derived from an EMBL/GenBank/DDBJ whole genome shotgun (WGS) entry which is preliminary data.</text>
</comment>
<reference evidence="4 5" key="1">
    <citation type="submission" date="2017-08" db="EMBL/GenBank/DDBJ databases">
        <title>Infants hospitalized years apart are colonized by the same room-sourced microbial strains.</title>
        <authorList>
            <person name="Brooks B."/>
            <person name="Olm M.R."/>
            <person name="Firek B.A."/>
            <person name="Baker R."/>
            <person name="Thomas B.C."/>
            <person name="Morowitz M.J."/>
            <person name="Banfield J.F."/>
        </authorList>
    </citation>
    <scope>NUCLEOTIDE SEQUENCE [LARGE SCALE GENOMIC DNA]</scope>
    <source>
        <strain evidence="4">S2_003_000_R2_14</strain>
    </source>
</reference>
<dbReference type="Pfam" id="PF00675">
    <property type="entry name" value="Peptidase_M16"/>
    <property type="match status" value="1"/>
</dbReference>
<name>A0A2W5TFM1_9BACT</name>
<dbReference type="EMBL" id="QFQP01000011">
    <property type="protein sequence ID" value="PZR12717.1"/>
    <property type="molecule type" value="Genomic_DNA"/>
</dbReference>
<dbReference type="PANTHER" id="PTHR11851">
    <property type="entry name" value="METALLOPROTEASE"/>
    <property type="match status" value="1"/>
</dbReference>